<accession>A0ACC3DU59</accession>
<feature type="non-terminal residue" evidence="1">
    <location>
        <position position="1"/>
    </location>
</feature>
<keyword evidence="2" id="KW-1185">Reference proteome</keyword>
<name>A0ACC3DU59_9PEZI</name>
<evidence type="ECO:0000313" key="1">
    <source>
        <dbReference type="EMBL" id="KAK3080185.1"/>
    </source>
</evidence>
<dbReference type="Proteomes" id="UP001186974">
    <property type="component" value="Unassembled WGS sequence"/>
</dbReference>
<sequence>TQHLMRNIGYYRTVEKVHRTRKRPANMNSSPSKVWSETYYNVGPKGSIPTPKGDDDDNDGKGDDDDVGDPGDPGKSAGNMRALGAQSATAPGEDSDAQSSSSGGYDPKTPSTRGRGRGRLPGSQTTRSTSRGGKGRGTSAEGTDDAPARGGSAGRQGVQGPGRSASSKRKARVSTTTEEEASEEEVIAAPSRSRSARAEARASKAAEQEEPEEKVAKTPKSRKPDMEKRKKGEDDEDGDGRRGLTGRMAAAV</sequence>
<organism evidence="1 2">
    <name type="scientific">Coniosporium uncinatum</name>
    <dbReference type="NCBI Taxonomy" id="93489"/>
    <lineage>
        <taxon>Eukaryota</taxon>
        <taxon>Fungi</taxon>
        <taxon>Dikarya</taxon>
        <taxon>Ascomycota</taxon>
        <taxon>Pezizomycotina</taxon>
        <taxon>Dothideomycetes</taxon>
        <taxon>Dothideomycetes incertae sedis</taxon>
        <taxon>Coniosporium</taxon>
    </lineage>
</organism>
<protein>
    <submittedName>
        <fullName evidence="1">Uncharacterized protein</fullName>
    </submittedName>
</protein>
<proteinExistence type="predicted"/>
<reference evidence="1" key="1">
    <citation type="submission" date="2024-09" db="EMBL/GenBank/DDBJ databases">
        <title>Black Yeasts Isolated from many extreme environments.</title>
        <authorList>
            <person name="Coleine C."/>
            <person name="Stajich J.E."/>
            <person name="Selbmann L."/>
        </authorList>
    </citation>
    <scope>NUCLEOTIDE SEQUENCE</scope>
    <source>
        <strain evidence="1">CCFEE 5737</strain>
    </source>
</reference>
<comment type="caution">
    <text evidence="1">The sequence shown here is derived from an EMBL/GenBank/DDBJ whole genome shotgun (WGS) entry which is preliminary data.</text>
</comment>
<dbReference type="EMBL" id="JAWDJW010000692">
    <property type="protein sequence ID" value="KAK3080185.1"/>
    <property type="molecule type" value="Genomic_DNA"/>
</dbReference>
<gene>
    <name evidence="1" type="ORF">LTS18_002893</name>
</gene>
<evidence type="ECO:0000313" key="2">
    <source>
        <dbReference type="Proteomes" id="UP001186974"/>
    </source>
</evidence>